<proteinExistence type="predicted"/>
<sequence length="173" mass="19284">MQSTVCTWLSVQTALGPVCRLYRMPRPLQAQSPDRIESSVLVTLLPVSRLLQARSPDCTGLKTLDPASCISLWFKTHLLIAVSVSPESSDCTEHSLQTALGPVSRLHWDQSPTTLGPVTRLQWAKSQDRTYLSLQIALGTVYRPHSAPLSRRHRDLYLDCTRPSLQRTPIPVS</sequence>
<keyword evidence="2" id="KW-1185">Reference proteome</keyword>
<dbReference type="EMBL" id="BEZZ01002425">
    <property type="protein sequence ID" value="GCC21736.1"/>
    <property type="molecule type" value="Genomic_DNA"/>
</dbReference>
<accession>A0A401RUE9</accession>
<protein>
    <submittedName>
        <fullName evidence="1">Uncharacterized protein</fullName>
    </submittedName>
</protein>
<reference evidence="1 2" key="1">
    <citation type="journal article" date="2018" name="Nat. Ecol. Evol.">
        <title>Shark genomes provide insights into elasmobranch evolution and the origin of vertebrates.</title>
        <authorList>
            <person name="Hara Y"/>
            <person name="Yamaguchi K"/>
            <person name="Onimaru K"/>
            <person name="Kadota M"/>
            <person name="Koyanagi M"/>
            <person name="Keeley SD"/>
            <person name="Tatsumi K"/>
            <person name="Tanaka K"/>
            <person name="Motone F"/>
            <person name="Kageyama Y"/>
            <person name="Nozu R"/>
            <person name="Adachi N"/>
            <person name="Nishimura O"/>
            <person name="Nakagawa R"/>
            <person name="Tanegashima C"/>
            <person name="Kiyatake I"/>
            <person name="Matsumoto R"/>
            <person name="Murakumo K"/>
            <person name="Nishida K"/>
            <person name="Terakita A"/>
            <person name="Kuratani S"/>
            <person name="Sato K"/>
            <person name="Hyodo S Kuraku.S."/>
        </authorList>
    </citation>
    <scope>NUCLEOTIDE SEQUENCE [LARGE SCALE GENOMIC DNA]</scope>
</reference>
<dbReference type="AlphaFoldDB" id="A0A401RUE9"/>
<evidence type="ECO:0000313" key="2">
    <source>
        <dbReference type="Proteomes" id="UP000287033"/>
    </source>
</evidence>
<organism evidence="1 2">
    <name type="scientific">Chiloscyllium punctatum</name>
    <name type="common">Brownbanded bambooshark</name>
    <name type="synonym">Hemiscyllium punctatum</name>
    <dbReference type="NCBI Taxonomy" id="137246"/>
    <lineage>
        <taxon>Eukaryota</taxon>
        <taxon>Metazoa</taxon>
        <taxon>Chordata</taxon>
        <taxon>Craniata</taxon>
        <taxon>Vertebrata</taxon>
        <taxon>Chondrichthyes</taxon>
        <taxon>Elasmobranchii</taxon>
        <taxon>Galeomorphii</taxon>
        <taxon>Galeoidea</taxon>
        <taxon>Orectolobiformes</taxon>
        <taxon>Hemiscylliidae</taxon>
        <taxon>Chiloscyllium</taxon>
    </lineage>
</organism>
<comment type="caution">
    <text evidence="1">The sequence shown here is derived from an EMBL/GenBank/DDBJ whole genome shotgun (WGS) entry which is preliminary data.</text>
</comment>
<name>A0A401RUE9_CHIPU</name>
<dbReference type="Proteomes" id="UP000287033">
    <property type="component" value="Unassembled WGS sequence"/>
</dbReference>
<evidence type="ECO:0000313" key="1">
    <source>
        <dbReference type="EMBL" id="GCC21736.1"/>
    </source>
</evidence>
<gene>
    <name evidence="1" type="ORF">chiPu_0020211</name>
</gene>